<evidence type="ECO:0000256" key="1">
    <source>
        <dbReference type="ARBA" id="ARBA00010541"/>
    </source>
</evidence>
<keyword evidence="8" id="KW-1185">Reference proteome</keyword>
<dbReference type="AlphaFoldDB" id="A0A8J5X7J1"/>
<dbReference type="SUPFAM" id="SSF50494">
    <property type="entry name" value="Trypsin-like serine proteases"/>
    <property type="match status" value="1"/>
</dbReference>
<sequence length="702" mass="74530">MFRTKAGREGTRPKHSLKTAARTVMAAQRFAESTNARDDDDGDGVQGATSNMHRSEATVPFNALIHFMTFSTEPELSKPWMMKKPQVSTGTGFYIGNRRILTNSHVIRHATSLRVERHGQPGNFPARVLCEGVMCDLAIVTVDNEDFFDGLPAVRLQEDVPELDDTVICLGYPLGATSITVTRGVVSNVHMKDLSLRGWNDENLLLAVQIDAAINPGNSGGPCFSYKTAAVVGVAFAGRLDVQGMAFIIPVPVIKLFIQSYERTKAAHFPPLPMLGISTQDLVNPSLRRLCFGGTMPPSRDGILVTEVLAGGCAARAGVQPGDVLVRIDGEAISEKGDVRFRGHERLDWVFLVTRKPSGSRIKLDLLRRPDGGAAAAGGKAAVAPGRGSLQHITLDVPLAPTPSLLPSLLDVDYTPGWVILGGLVFLRAGQPLLDQIISRGAGGGFTHVSSLMSLFDKDSEKAGVDEAVLLMDVLAHDINVSYEAYRGLLLHSINGTQIRSLKHLAQHYAANTEPFLHIEFGGGGRKEKHAEAVVLEHSLCELTQLEILSQHKIPNWCSDDCIPAHAGARAAASGASRMLADPMALLYALAGGAPVQLVPAGREQPASAGPPPPAHRAPPSDAADTPADKRPPTPPPAEPPRAEPIAADARPPTPPPRPSAPPAQPRAAVPAGLPPGRSPRSDGAQAPGAFSALRTYLGGDK</sequence>
<protein>
    <recommendedName>
        <fullName evidence="6">PDZ domain-containing protein</fullName>
    </recommendedName>
</protein>
<dbReference type="PANTHER" id="PTHR45980:SF9">
    <property type="entry name" value="PROTEASE DO-LIKE 10, MITOCHONDRIAL-RELATED"/>
    <property type="match status" value="1"/>
</dbReference>
<dbReference type="Gene3D" id="3.20.190.20">
    <property type="match status" value="1"/>
</dbReference>
<dbReference type="Pfam" id="PF13365">
    <property type="entry name" value="Trypsin_2"/>
    <property type="match status" value="1"/>
</dbReference>
<feature type="region of interest" description="Disordered" evidence="5">
    <location>
        <begin position="31"/>
        <end position="50"/>
    </location>
</feature>
<proteinExistence type="inferred from homology"/>
<dbReference type="Pfam" id="PF17820">
    <property type="entry name" value="PDZ_6"/>
    <property type="match status" value="1"/>
</dbReference>
<reference evidence="7" key="1">
    <citation type="submission" date="2021-05" db="EMBL/GenBank/DDBJ databases">
        <title>The genome of the haptophyte Pavlova lutheri (Diacronema luteri, Pavlovales) - a model for lipid biosynthesis in eukaryotic algae.</title>
        <authorList>
            <person name="Hulatt C.J."/>
            <person name="Posewitz M.C."/>
        </authorList>
    </citation>
    <scope>NUCLEOTIDE SEQUENCE</scope>
    <source>
        <strain evidence="7">NIVA-4/92</strain>
    </source>
</reference>
<dbReference type="InterPro" id="IPR041517">
    <property type="entry name" value="DEGP_PDZ"/>
</dbReference>
<dbReference type="SMART" id="SM00228">
    <property type="entry name" value="PDZ"/>
    <property type="match status" value="1"/>
</dbReference>
<evidence type="ECO:0000256" key="5">
    <source>
        <dbReference type="SAM" id="MobiDB-lite"/>
    </source>
</evidence>
<dbReference type="GO" id="GO:0004252">
    <property type="term" value="F:serine-type endopeptidase activity"/>
    <property type="evidence" value="ECO:0007669"/>
    <property type="project" value="InterPro"/>
</dbReference>
<feature type="compositionally biased region" description="Pro residues" evidence="5">
    <location>
        <begin position="652"/>
        <end position="665"/>
    </location>
</feature>
<gene>
    <name evidence="7" type="ORF">KFE25_009786</name>
</gene>
<dbReference type="SUPFAM" id="SSF50156">
    <property type="entry name" value="PDZ domain-like"/>
    <property type="match status" value="1"/>
</dbReference>
<dbReference type="InterPro" id="IPR001478">
    <property type="entry name" value="PDZ"/>
</dbReference>
<dbReference type="InterPro" id="IPR046449">
    <property type="entry name" value="DEGP_PDZ_sf"/>
</dbReference>
<dbReference type="Gene3D" id="2.40.10.120">
    <property type="match status" value="1"/>
</dbReference>
<comment type="similarity">
    <text evidence="1">Belongs to the peptidase S1C family.</text>
</comment>
<dbReference type="EMBL" id="JAGTXO010000061">
    <property type="protein sequence ID" value="KAG8457888.1"/>
    <property type="molecule type" value="Genomic_DNA"/>
</dbReference>
<evidence type="ECO:0000256" key="4">
    <source>
        <dbReference type="ARBA" id="ARBA00022825"/>
    </source>
</evidence>
<dbReference type="OrthoDB" id="4217619at2759"/>
<dbReference type="Proteomes" id="UP000751190">
    <property type="component" value="Unassembled WGS sequence"/>
</dbReference>
<dbReference type="GO" id="GO:0006508">
    <property type="term" value="P:proteolysis"/>
    <property type="evidence" value="ECO:0007669"/>
    <property type="project" value="UniProtKB-KW"/>
</dbReference>
<keyword evidence="4" id="KW-0720">Serine protease</keyword>
<dbReference type="InterPro" id="IPR009003">
    <property type="entry name" value="Peptidase_S1_PA"/>
</dbReference>
<feature type="domain" description="PDZ" evidence="6">
    <location>
        <begin position="292"/>
        <end position="334"/>
    </location>
</feature>
<evidence type="ECO:0000256" key="3">
    <source>
        <dbReference type="ARBA" id="ARBA00022801"/>
    </source>
</evidence>
<dbReference type="PRINTS" id="PR00834">
    <property type="entry name" value="PROTEASES2C"/>
</dbReference>
<name>A0A8J5X7J1_DIALT</name>
<comment type="caution">
    <text evidence="7">The sequence shown here is derived from an EMBL/GenBank/DDBJ whole genome shotgun (WGS) entry which is preliminary data.</text>
</comment>
<dbReference type="InterPro" id="IPR041489">
    <property type="entry name" value="PDZ_6"/>
</dbReference>
<feature type="region of interest" description="Disordered" evidence="5">
    <location>
        <begin position="602"/>
        <end position="702"/>
    </location>
</feature>
<evidence type="ECO:0000313" key="7">
    <source>
        <dbReference type="EMBL" id="KAG8457888.1"/>
    </source>
</evidence>
<dbReference type="Gene3D" id="2.30.42.10">
    <property type="match status" value="1"/>
</dbReference>
<dbReference type="InterPro" id="IPR001940">
    <property type="entry name" value="Peptidase_S1C"/>
</dbReference>
<dbReference type="PROSITE" id="PS50106">
    <property type="entry name" value="PDZ"/>
    <property type="match status" value="1"/>
</dbReference>
<evidence type="ECO:0000259" key="6">
    <source>
        <dbReference type="PROSITE" id="PS50106"/>
    </source>
</evidence>
<keyword evidence="2" id="KW-0645">Protease</keyword>
<evidence type="ECO:0000256" key="2">
    <source>
        <dbReference type="ARBA" id="ARBA00022670"/>
    </source>
</evidence>
<keyword evidence="3" id="KW-0378">Hydrolase</keyword>
<organism evidence="7 8">
    <name type="scientific">Diacronema lutheri</name>
    <name type="common">Unicellular marine alga</name>
    <name type="synonym">Monochrysis lutheri</name>
    <dbReference type="NCBI Taxonomy" id="2081491"/>
    <lineage>
        <taxon>Eukaryota</taxon>
        <taxon>Haptista</taxon>
        <taxon>Haptophyta</taxon>
        <taxon>Pavlovophyceae</taxon>
        <taxon>Pavlovales</taxon>
        <taxon>Pavlovaceae</taxon>
        <taxon>Diacronema</taxon>
    </lineage>
</organism>
<dbReference type="InterPro" id="IPR036034">
    <property type="entry name" value="PDZ_sf"/>
</dbReference>
<dbReference type="Pfam" id="PF17815">
    <property type="entry name" value="PDZ_3"/>
    <property type="match status" value="1"/>
</dbReference>
<accession>A0A8J5X7J1</accession>
<evidence type="ECO:0000313" key="8">
    <source>
        <dbReference type="Proteomes" id="UP000751190"/>
    </source>
</evidence>
<dbReference type="PANTHER" id="PTHR45980">
    <property type="match status" value="1"/>
</dbReference>